<accession>A0A2X0LHB3</accession>
<sequence>MVGFQAFERAWTLQRRRLAFCPSTLHDRPCHVASCALRLRCLCFLIGRRKAALAPRTSWSRGQMCEHSAFFSSLPVLRTSFFLLHLITIDA</sequence>
<dbReference type="AlphaFoldDB" id="A0A2X0LHB3"/>
<reference evidence="2" key="1">
    <citation type="submission" date="2016-10" db="EMBL/GenBank/DDBJ databases">
        <authorList>
            <person name="Jeantristanb JTB J.-T."/>
            <person name="Ricardo R."/>
        </authorList>
    </citation>
    <scope>NUCLEOTIDE SEQUENCE [LARGE SCALE GENOMIC DNA]</scope>
</reference>
<dbReference type="Proteomes" id="UP000249723">
    <property type="component" value="Unassembled WGS sequence"/>
</dbReference>
<organism evidence="1 2">
    <name type="scientific">Microbotryum saponariae</name>
    <dbReference type="NCBI Taxonomy" id="289078"/>
    <lineage>
        <taxon>Eukaryota</taxon>
        <taxon>Fungi</taxon>
        <taxon>Dikarya</taxon>
        <taxon>Basidiomycota</taxon>
        <taxon>Pucciniomycotina</taxon>
        <taxon>Microbotryomycetes</taxon>
        <taxon>Microbotryales</taxon>
        <taxon>Microbotryaceae</taxon>
        <taxon>Microbotryum</taxon>
    </lineage>
</organism>
<keyword evidence="2" id="KW-1185">Reference proteome</keyword>
<evidence type="ECO:0000313" key="2">
    <source>
        <dbReference type="Proteomes" id="UP000249723"/>
    </source>
</evidence>
<evidence type="ECO:0000313" key="1">
    <source>
        <dbReference type="EMBL" id="SCZ98311.1"/>
    </source>
</evidence>
<name>A0A2X0LHB3_9BASI</name>
<proteinExistence type="predicted"/>
<gene>
    <name evidence="1" type="ORF">BZ3500_MVSOF-1268-A1-R1_CHR3-2G06287</name>
</gene>
<dbReference type="EMBL" id="FMWP01000095">
    <property type="protein sequence ID" value="SCZ98311.1"/>
    <property type="molecule type" value="Genomic_DNA"/>
</dbReference>
<protein>
    <submittedName>
        <fullName evidence="1">BZ3500_MvSof-1268-A1-R1_Chr3-2g06287 protein</fullName>
    </submittedName>
</protein>